<dbReference type="STRING" id="1797737.A2196_02170"/>
<keyword evidence="1" id="KW-0812">Transmembrane</keyword>
<evidence type="ECO:0000313" key="2">
    <source>
        <dbReference type="EMBL" id="OGE01668.1"/>
    </source>
</evidence>
<proteinExistence type="predicted"/>
<gene>
    <name evidence="2" type="ORF">A2196_02170</name>
</gene>
<protein>
    <submittedName>
        <fullName evidence="2">Uncharacterized protein</fullName>
    </submittedName>
</protein>
<dbReference type="Proteomes" id="UP000176751">
    <property type="component" value="Unassembled WGS sequence"/>
</dbReference>
<dbReference type="EMBL" id="MFCA01000025">
    <property type="protein sequence ID" value="OGE01668.1"/>
    <property type="molecule type" value="Genomic_DNA"/>
</dbReference>
<comment type="caution">
    <text evidence="2">The sequence shown here is derived from an EMBL/GenBank/DDBJ whole genome shotgun (WGS) entry which is preliminary data.</text>
</comment>
<organism evidence="2 3">
    <name type="scientific">Candidatus Curtissbacteria bacterium RIFOXYA1_FULL_41_14</name>
    <dbReference type="NCBI Taxonomy" id="1797737"/>
    <lineage>
        <taxon>Bacteria</taxon>
        <taxon>Candidatus Curtissiibacteriota</taxon>
    </lineage>
</organism>
<evidence type="ECO:0000313" key="3">
    <source>
        <dbReference type="Proteomes" id="UP000176751"/>
    </source>
</evidence>
<feature type="transmembrane region" description="Helical" evidence="1">
    <location>
        <begin position="65"/>
        <end position="86"/>
    </location>
</feature>
<evidence type="ECO:0000256" key="1">
    <source>
        <dbReference type="SAM" id="Phobius"/>
    </source>
</evidence>
<dbReference type="AlphaFoldDB" id="A0A1F5HC42"/>
<accession>A0A1F5HC42</accession>
<name>A0A1F5HC42_9BACT</name>
<keyword evidence="1" id="KW-0472">Membrane</keyword>
<sequence>MPFKTRRAKISAASRRFIIVKEQVFDYLGKEAKTESEKKLSSSNVKQGVGIRTIESNYNYVKGDLVKIILLTSLIISAQITLLFFLRYH</sequence>
<reference evidence="2 3" key="1">
    <citation type="journal article" date="2016" name="Nat. Commun.">
        <title>Thousands of microbial genomes shed light on interconnected biogeochemical processes in an aquifer system.</title>
        <authorList>
            <person name="Anantharaman K."/>
            <person name="Brown C.T."/>
            <person name="Hug L.A."/>
            <person name="Sharon I."/>
            <person name="Castelle C.J."/>
            <person name="Probst A.J."/>
            <person name="Thomas B.C."/>
            <person name="Singh A."/>
            <person name="Wilkins M.J."/>
            <person name="Karaoz U."/>
            <person name="Brodie E.L."/>
            <person name="Williams K.H."/>
            <person name="Hubbard S.S."/>
            <person name="Banfield J.F."/>
        </authorList>
    </citation>
    <scope>NUCLEOTIDE SEQUENCE [LARGE SCALE GENOMIC DNA]</scope>
</reference>
<keyword evidence="1" id="KW-1133">Transmembrane helix</keyword>